<accession>A0A9P2TB02</accession>
<evidence type="ECO:0000313" key="3">
    <source>
        <dbReference type="EMBL" id="EOR71682.1"/>
    </source>
</evidence>
<name>A0A9P2TB02_THEFU</name>
<dbReference type="Proteomes" id="UP000014184">
    <property type="component" value="Unassembled WGS sequence"/>
</dbReference>
<reference evidence="3 4" key="1">
    <citation type="journal article" date="2013" name="Genome Announc.">
        <title>Draft Genome Sequence of the Lignocellulose Decomposer Thermobifida fusca Strain TM51.</title>
        <authorList>
            <person name="Toth A."/>
            <person name="Barna T."/>
            <person name="Nagy I."/>
            <person name="Horvath B."/>
            <person name="Nagy I."/>
            <person name="Tancsics A."/>
            <person name="Kriszt B."/>
            <person name="Baka E."/>
            <person name="Fekete C."/>
            <person name="Kukolya J."/>
        </authorList>
    </citation>
    <scope>NUCLEOTIDE SEQUENCE [LARGE SCALE GENOMIC DNA]</scope>
    <source>
        <strain evidence="3 4">TM51</strain>
    </source>
</reference>
<sequence length="311" mass="33907">MFTAVAGIVGALAIGAWAVVSWASTHRLPWLMAPLALLTVVLLVAGFPGWSLLSTAALIAGTFAGLVVETKEAPMLRTKDPDAPLSTERWVAAVAAPFRVAVAEPWDVIVRPQLRGRYRRTFARERGITDRAGLLAEIERLWRELHTAPDTDLLVDLRSGIARSRCADRSAPDRTVVLTPEQVARLRTVTGAQESADTVVVGAYQWWRAVYLVPLICGGATLNWLSPVETQGLLRRVAADLQPRFGGWSQLSAAFHAGWLLDQDGAAAAGAERMWDALGLLTTDPASPWRLLPWDMPLDRIVAGERNETRP</sequence>
<evidence type="ECO:0000256" key="1">
    <source>
        <dbReference type="SAM" id="Phobius"/>
    </source>
</evidence>
<dbReference type="EMBL" id="AOSG01000029">
    <property type="protein sequence ID" value="EOR71682.1"/>
    <property type="molecule type" value="Genomic_DNA"/>
</dbReference>
<proteinExistence type="predicted"/>
<keyword evidence="1" id="KW-0812">Transmembrane</keyword>
<organism evidence="3 4">
    <name type="scientific">Thermobifida fusca TM51</name>
    <dbReference type="NCBI Taxonomy" id="1169414"/>
    <lineage>
        <taxon>Bacteria</taxon>
        <taxon>Bacillati</taxon>
        <taxon>Actinomycetota</taxon>
        <taxon>Actinomycetes</taxon>
        <taxon>Streptosporangiales</taxon>
        <taxon>Nocardiopsidaceae</taxon>
        <taxon>Thermobifida</taxon>
    </lineage>
</organism>
<evidence type="ECO:0000259" key="2">
    <source>
        <dbReference type="Pfam" id="PF06889"/>
    </source>
</evidence>
<dbReference type="RefSeq" id="WP_011291627.1">
    <property type="nucleotide sequence ID" value="NZ_AOSG01000029.1"/>
</dbReference>
<protein>
    <recommendedName>
        <fullName evidence="2">DUF1266 domain-containing protein</fullName>
    </recommendedName>
</protein>
<comment type="caution">
    <text evidence="3">The sequence shown here is derived from an EMBL/GenBank/DDBJ whole genome shotgun (WGS) entry which is preliminary data.</text>
</comment>
<keyword evidence="1" id="KW-0472">Membrane</keyword>
<dbReference type="Pfam" id="PF06889">
    <property type="entry name" value="DUF1266"/>
    <property type="match status" value="1"/>
</dbReference>
<gene>
    <name evidence="3" type="ORF">TM51_06322</name>
</gene>
<feature type="domain" description="DUF1266" evidence="2">
    <location>
        <begin position="127"/>
        <end position="294"/>
    </location>
</feature>
<dbReference type="InterPro" id="IPR009677">
    <property type="entry name" value="DUF1266"/>
</dbReference>
<keyword evidence="4" id="KW-1185">Reference proteome</keyword>
<keyword evidence="1" id="KW-1133">Transmembrane helix</keyword>
<dbReference type="AlphaFoldDB" id="A0A9P2TB02"/>
<evidence type="ECO:0000313" key="4">
    <source>
        <dbReference type="Proteomes" id="UP000014184"/>
    </source>
</evidence>
<feature type="transmembrane region" description="Helical" evidence="1">
    <location>
        <begin position="28"/>
        <end position="45"/>
    </location>
</feature>